<name>A0AAP0PDB1_9MAGN</name>
<dbReference type="EMBL" id="JBBNAG010000004">
    <property type="protein sequence ID" value="KAK9139912.1"/>
    <property type="molecule type" value="Genomic_DNA"/>
</dbReference>
<dbReference type="Proteomes" id="UP001419268">
    <property type="component" value="Unassembled WGS sequence"/>
</dbReference>
<keyword evidence="2" id="KW-1185">Reference proteome</keyword>
<protein>
    <submittedName>
        <fullName evidence="1">Uncharacterized protein</fullName>
    </submittedName>
</protein>
<dbReference type="AlphaFoldDB" id="A0AAP0PDB1"/>
<reference evidence="1 2" key="1">
    <citation type="submission" date="2024-01" db="EMBL/GenBank/DDBJ databases">
        <title>Genome assemblies of Stephania.</title>
        <authorList>
            <person name="Yang L."/>
        </authorList>
    </citation>
    <scope>NUCLEOTIDE SEQUENCE [LARGE SCALE GENOMIC DNA]</scope>
    <source>
        <strain evidence="1">JXDWG</strain>
        <tissue evidence="1">Leaf</tissue>
    </source>
</reference>
<accession>A0AAP0PDB1</accession>
<evidence type="ECO:0000313" key="1">
    <source>
        <dbReference type="EMBL" id="KAK9139912.1"/>
    </source>
</evidence>
<proteinExistence type="predicted"/>
<comment type="caution">
    <text evidence="1">The sequence shown here is derived from an EMBL/GenBank/DDBJ whole genome shotgun (WGS) entry which is preliminary data.</text>
</comment>
<evidence type="ECO:0000313" key="2">
    <source>
        <dbReference type="Proteomes" id="UP001419268"/>
    </source>
</evidence>
<sequence length="55" mass="6061">MAMDSAAAVRGGVRRMKAAVRLRKERDVVSLAFGIVGQQWEARTTGYKLSGRVRP</sequence>
<gene>
    <name evidence="1" type="ORF">Scep_009593</name>
</gene>
<organism evidence="1 2">
    <name type="scientific">Stephania cephalantha</name>
    <dbReference type="NCBI Taxonomy" id="152367"/>
    <lineage>
        <taxon>Eukaryota</taxon>
        <taxon>Viridiplantae</taxon>
        <taxon>Streptophyta</taxon>
        <taxon>Embryophyta</taxon>
        <taxon>Tracheophyta</taxon>
        <taxon>Spermatophyta</taxon>
        <taxon>Magnoliopsida</taxon>
        <taxon>Ranunculales</taxon>
        <taxon>Menispermaceae</taxon>
        <taxon>Menispermoideae</taxon>
        <taxon>Cissampelideae</taxon>
        <taxon>Stephania</taxon>
    </lineage>
</organism>